<protein>
    <submittedName>
        <fullName evidence="2">Uncharacterized protein</fullName>
    </submittedName>
</protein>
<organism>
    <name type="scientific">Branchiostoma floridae</name>
    <name type="common">Florida lancelet</name>
    <name type="synonym">Amphioxus</name>
    <dbReference type="NCBI Taxonomy" id="7739"/>
    <lineage>
        <taxon>Eukaryota</taxon>
        <taxon>Metazoa</taxon>
        <taxon>Chordata</taxon>
        <taxon>Cephalochordata</taxon>
        <taxon>Leptocardii</taxon>
        <taxon>Amphioxiformes</taxon>
        <taxon>Branchiostomatidae</taxon>
        <taxon>Branchiostoma</taxon>
    </lineage>
</organism>
<feature type="compositionally biased region" description="Polar residues" evidence="1">
    <location>
        <begin position="116"/>
        <end position="134"/>
    </location>
</feature>
<accession>C3XWB9</accession>
<gene>
    <name evidence="2" type="ORF">BRAFLDRAFT_63692</name>
</gene>
<evidence type="ECO:0000313" key="2">
    <source>
        <dbReference type="EMBL" id="EEN67653.1"/>
    </source>
</evidence>
<name>C3XWB9_BRAFL</name>
<dbReference type="AlphaFoldDB" id="C3XWB9"/>
<dbReference type="EMBL" id="GG666471">
    <property type="protein sequence ID" value="EEN67653.1"/>
    <property type="molecule type" value="Genomic_DNA"/>
</dbReference>
<reference evidence="2" key="1">
    <citation type="journal article" date="2008" name="Nature">
        <title>The amphioxus genome and the evolution of the chordate karyotype.</title>
        <authorList>
            <consortium name="US DOE Joint Genome Institute (JGI-PGF)"/>
            <person name="Putnam N.H."/>
            <person name="Butts T."/>
            <person name="Ferrier D.E.K."/>
            <person name="Furlong R.F."/>
            <person name="Hellsten U."/>
            <person name="Kawashima T."/>
            <person name="Robinson-Rechavi M."/>
            <person name="Shoguchi E."/>
            <person name="Terry A."/>
            <person name="Yu J.-K."/>
            <person name="Benito-Gutierrez E.L."/>
            <person name="Dubchak I."/>
            <person name="Garcia-Fernandez J."/>
            <person name="Gibson-Brown J.J."/>
            <person name="Grigoriev I.V."/>
            <person name="Horton A.C."/>
            <person name="de Jong P.J."/>
            <person name="Jurka J."/>
            <person name="Kapitonov V.V."/>
            <person name="Kohara Y."/>
            <person name="Kuroki Y."/>
            <person name="Lindquist E."/>
            <person name="Lucas S."/>
            <person name="Osoegawa K."/>
            <person name="Pennacchio L.A."/>
            <person name="Salamov A.A."/>
            <person name="Satou Y."/>
            <person name="Sauka-Spengler T."/>
            <person name="Schmutz J."/>
            <person name="Shin-I T."/>
            <person name="Toyoda A."/>
            <person name="Bronner-Fraser M."/>
            <person name="Fujiyama A."/>
            <person name="Holland L.Z."/>
            <person name="Holland P.W.H."/>
            <person name="Satoh N."/>
            <person name="Rokhsar D.S."/>
        </authorList>
    </citation>
    <scope>NUCLEOTIDE SEQUENCE [LARGE SCALE GENOMIC DNA]</scope>
    <source>
        <strain evidence="2">S238N-H82</strain>
        <tissue evidence="2">Testes</tissue>
    </source>
</reference>
<dbReference type="InParanoid" id="C3XWB9"/>
<feature type="region of interest" description="Disordered" evidence="1">
    <location>
        <begin position="58"/>
        <end position="134"/>
    </location>
</feature>
<feature type="compositionally biased region" description="Low complexity" evidence="1">
    <location>
        <begin position="102"/>
        <end position="115"/>
    </location>
</feature>
<sequence>MCKLNILKALGYLVPSSTESLNIDVEATTTNGSFLGNDTEDESVDQDSAWNNIVTVALPPPDPVVAQEGQGGDQGTETDDDQPRAAVVTSETGTEMTERLPTGEGEQETGTQGIQVSPTDQPAADSNANPAVTV</sequence>
<evidence type="ECO:0000256" key="1">
    <source>
        <dbReference type="SAM" id="MobiDB-lite"/>
    </source>
</evidence>
<proteinExistence type="predicted"/>